<dbReference type="SMART" id="SM00421">
    <property type="entry name" value="HTH_LUXR"/>
    <property type="match status" value="1"/>
</dbReference>
<dbReference type="SUPFAM" id="SSF46894">
    <property type="entry name" value="C-terminal effector domain of the bipartite response regulators"/>
    <property type="match status" value="1"/>
</dbReference>
<protein>
    <submittedName>
        <fullName evidence="5">Regulatory protein, luxR family</fullName>
    </submittedName>
</protein>
<name>A0A1G4S2D2_9BACL</name>
<dbReference type="AlphaFoldDB" id="A0A1G4S2D2"/>
<dbReference type="Gene3D" id="1.10.10.10">
    <property type="entry name" value="Winged helix-like DNA-binding domain superfamily/Winged helix DNA-binding domain"/>
    <property type="match status" value="1"/>
</dbReference>
<keyword evidence="6" id="KW-1185">Reference proteome</keyword>
<evidence type="ECO:0000259" key="4">
    <source>
        <dbReference type="PROSITE" id="PS50043"/>
    </source>
</evidence>
<evidence type="ECO:0000313" key="5">
    <source>
        <dbReference type="EMBL" id="SCW63393.1"/>
    </source>
</evidence>
<dbReference type="InterPro" id="IPR016032">
    <property type="entry name" value="Sig_transdc_resp-reg_C-effctor"/>
</dbReference>
<evidence type="ECO:0000256" key="3">
    <source>
        <dbReference type="ARBA" id="ARBA00023163"/>
    </source>
</evidence>
<dbReference type="GO" id="GO:0006355">
    <property type="term" value="P:regulation of DNA-templated transcription"/>
    <property type="evidence" value="ECO:0007669"/>
    <property type="project" value="InterPro"/>
</dbReference>
<dbReference type="EMBL" id="FMTT01000022">
    <property type="protein sequence ID" value="SCW63393.1"/>
    <property type="molecule type" value="Genomic_DNA"/>
</dbReference>
<dbReference type="InterPro" id="IPR039420">
    <property type="entry name" value="WalR-like"/>
</dbReference>
<keyword evidence="1" id="KW-0805">Transcription regulation</keyword>
<sequence length="87" mass="10345">MNQTELIEFFDVKKIINSLDLTSREKEITFYWVLDYDYKQIAKQTHLSENTVRTYINRIHTKMGVHSKTSLLLLLLGIKRNIEITTK</sequence>
<evidence type="ECO:0000313" key="6">
    <source>
        <dbReference type="Proteomes" id="UP000198601"/>
    </source>
</evidence>
<dbReference type="Proteomes" id="UP000198601">
    <property type="component" value="Unassembled WGS sequence"/>
</dbReference>
<dbReference type="PANTHER" id="PTHR43214">
    <property type="entry name" value="TWO-COMPONENT RESPONSE REGULATOR"/>
    <property type="match status" value="1"/>
</dbReference>
<keyword evidence="2" id="KW-0238">DNA-binding</keyword>
<evidence type="ECO:0000256" key="1">
    <source>
        <dbReference type="ARBA" id="ARBA00023015"/>
    </source>
</evidence>
<proteinExistence type="predicted"/>
<dbReference type="Pfam" id="PF00196">
    <property type="entry name" value="GerE"/>
    <property type="match status" value="1"/>
</dbReference>
<dbReference type="STRING" id="624147.SAMN04487970_102247"/>
<dbReference type="InterPro" id="IPR000792">
    <property type="entry name" value="Tscrpt_reg_LuxR_C"/>
</dbReference>
<accession>A0A1G4S2D2</accession>
<dbReference type="PROSITE" id="PS50043">
    <property type="entry name" value="HTH_LUXR_2"/>
    <property type="match status" value="1"/>
</dbReference>
<reference evidence="6" key="1">
    <citation type="submission" date="2016-10" db="EMBL/GenBank/DDBJ databases">
        <authorList>
            <person name="Varghese N."/>
            <person name="Submissions S."/>
        </authorList>
    </citation>
    <scope>NUCLEOTIDE SEQUENCE [LARGE SCALE GENOMIC DNA]</scope>
    <source>
        <strain evidence="6">CGMCC 1.8946</strain>
    </source>
</reference>
<dbReference type="PANTHER" id="PTHR43214:SF41">
    <property type="entry name" value="NITRATE_NITRITE RESPONSE REGULATOR PROTEIN NARP"/>
    <property type="match status" value="1"/>
</dbReference>
<dbReference type="GO" id="GO:0003677">
    <property type="term" value="F:DNA binding"/>
    <property type="evidence" value="ECO:0007669"/>
    <property type="project" value="UniProtKB-KW"/>
</dbReference>
<dbReference type="InterPro" id="IPR036388">
    <property type="entry name" value="WH-like_DNA-bd_sf"/>
</dbReference>
<gene>
    <name evidence="5" type="ORF">SAMN04487970_102247</name>
</gene>
<organism evidence="5 6">
    <name type="scientific">Paenibacillus tianmuensis</name>
    <dbReference type="NCBI Taxonomy" id="624147"/>
    <lineage>
        <taxon>Bacteria</taxon>
        <taxon>Bacillati</taxon>
        <taxon>Bacillota</taxon>
        <taxon>Bacilli</taxon>
        <taxon>Bacillales</taxon>
        <taxon>Paenibacillaceae</taxon>
        <taxon>Paenibacillus</taxon>
    </lineage>
</organism>
<dbReference type="RefSeq" id="WP_167670220.1">
    <property type="nucleotide sequence ID" value="NZ_FMTT01000022.1"/>
</dbReference>
<dbReference type="PROSITE" id="PS00622">
    <property type="entry name" value="HTH_LUXR_1"/>
    <property type="match status" value="1"/>
</dbReference>
<keyword evidence="3" id="KW-0804">Transcription</keyword>
<feature type="domain" description="HTH luxR-type" evidence="4">
    <location>
        <begin position="14"/>
        <end position="79"/>
    </location>
</feature>
<evidence type="ECO:0000256" key="2">
    <source>
        <dbReference type="ARBA" id="ARBA00023125"/>
    </source>
</evidence>